<keyword evidence="11" id="KW-0472">Membrane</keyword>
<name>A0ABQ2BIV2_9SPHI</name>
<evidence type="ECO:0000256" key="3">
    <source>
        <dbReference type="ARBA" id="ARBA00022676"/>
    </source>
</evidence>
<evidence type="ECO:0000256" key="7">
    <source>
        <dbReference type="ARBA" id="ARBA00022824"/>
    </source>
</evidence>
<comment type="caution">
    <text evidence="15">The sequence shown here is derived from an EMBL/GenBank/DDBJ whole genome shotgun (WGS) entry which is preliminary data.</text>
</comment>
<evidence type="ECO:0000256" key="14">
    <source>
        <dbReference type="ARBA" id="ARBA00042865"/>
    </source>
</evidence>
<accession>A0ABQ2BIV2</accession>
<protein>
    <recommendedName>
        <fullName evidence="14">Peptide O-xylosyltransferase</fullName>
    </recommendedName>
</protein>
<evidence type="ECO:0000256" key="10">
    <source>
        <dbReference type="ARBA" id="ARBA00023034"/>
    </source>
</evidence>
<evidence type="ECO:0000256" key="1">
    <source>
        <dbReference type="ARBA" id="ARBA00004323"/>
    </source>
</evidence>
<dbReference type="PANTHER" id="PTHR46025:SF3">
    <property type="entry name" value="XYLOSYLTRANSFERASE OXT"/>
    <property type="match status" value="1"/>
</dbReference>
<keyword evidence="5" id="KW-0812">Transmembrane</keyword>
<evidence type="ECO:0000313" key="15">
    <source>
        <dbReference type="EMBL" id="GGI25672.1"/>
    </source>
</evidence>
<keyword evidence="12" id="KW-1015">Disulfide bond</keyword>
<reference evidence="16" key="1">
    <citation type="journal article" date="2019" name="Int. J. Syst. Evol. Microbiol.">
        <title>The Global Catalogue of Microorganisms (GCM) 10K type strain sequencing project: providing services to taxonomists for standard genome sequencing and annotation.</title>
        <authorList>
            <consortium name="The Broad Institute Genomics Platform"/>
            <consortium name="The Broad Institute Genome Sequencing Center for Infectious Disease"/>
            <person name="Wu L."/>
            <person name="Ma J."/>
        </authorList>
    </citation>
    <scope>NUCLEOTIDE SEQUENCE [LARGE SCALE GENOMIC DNA]</scope>
    <source>
        <strain evidence="16">CCM 8939</strain>
    </source>
</reference>
<evidence type="ECO:0000256" key="8">
    <source>
        <dbReference type="ARBA" id="ARBA00022968"/>
    </source>
</evidence>
<dbReference type="PANTHER" id="PTHR46025">
    <property type="entry name" value="XYLOSYLTRANSFERASE OXT"/>
    <property type="match status" value="1"/>
</dbReference>
<dbReference type="Proteomes" id="UP000645390">
    <property type="component" value="Unassembled WGS sequence"/>
</dbReference>
<dbReference type="EMBL" id="BMDJ01000004">
    <property type="protein sequence ID" value="GGI25672.1"/>
    <property type="molecule type" value="Genomic_DNA"/>
</dbReference>
<dbReference type="GO" id="GO:0016740">
    <property type="term" value="F:transferase activity"/>
    <property type="evidence" value="ECO:0007669"/>
    <property type="project" value="UniProtKB-KW"/>
</dbReference>
<evidence type="ECO:0000256" key="5">
    <source>
        <dbReference type="ARBA" id="ARBA00022692"/>
    </source>
</evidence>
<dbReference type="RefSeq" id="WP_188413486.1">
    <property type="nucleotide sequence ID" value="NZ_BMDJ01000004.1"/>
</dbReference>
<evidence type="ECO:0000256" key="9">
    <source>
        <dbReference type="ARBA" id="ARBA00022989"/>
    </source>
</evidence>
<keyword evidence="8" id="KW-0735">Signal-anchor</keyword>
<proteinExistence type="predicted"/>
<dbReference type="InterPro" id="IPR003406">
    <property type="entry name" value="Glyco_trans_14"/>
</dbReference>
<keyword evidence="13" id="KW-0325">Glycoprotein</keyword>
<comment type="subcellular location">
    <subcellularLocation>
        <location evidence="2">Endoplasmic reticulum membrane</location>
        <topology evidence="2">Single-pass type II membrane protein</topology>
    </subcellularLocation>
    <subcellularLocation>
        <location evidence="1">Golgi apparatus membrane</location>
        <topology evidence="1">Single-pass type II membrane protein</topology>
    </subcellularLocation>
</comment>
<evidence type="ECO:0000256" key="13">
    <source>
        <dbReference type="ARBA" id="ARBA00023180"/>
    </source>
</evidence>
<evidence type="ECO:0000313" key="16">
    <source>
        <dbReference type="Proteomes" id="UP000645390"/>
    </source>
</evidence>
<keyword evidence="16" id="KW-1185">Reference proteome</keyword>
<keyword evidence="9" id="KW-1133">Transmembrane helix</keyword>
<dbReference type="InterPro" id="IPR043538">
    <property type="entry name" value="XYLT"/>
</dbReference>
<evidence type="ECO:0000256" key="11">
    <source>
        <dbReference type="ARBA" id="ARBA00023136"/>
    </source>
</evidence>
<gene>
    <name evidence="15" type="ORF">GCM10008119_18840</name>
</gene>
<keyword evidence="10" id="KW-0333">Golgi apparatus</keyword>
<dbReference type="Pfam" id="PF02485">
    <property type="entry name" value="Branch"/>
    <property type="match status" value="1"/>
</dbReference>
<keyword evidence="3" id="KW-0328">Glycosyltransferase</keyword>
<keyword evidence="6" id="KW-0479">Metal-binding</keyword>
<evidence type="ECO:0000256" key="4">
    <source>
        <dbReference type="ARBA" id="ARBA00022679"/>
    </source>
</evidence>
<organism evidence="15 16">
    <name type="scientific">Pedobacter mendelii</name>
    <dbReference type="NCBI Taxonomy" id="1908240"/>
    <lineage>
        <taxon>Bacteria</taxon>
        <taxon>Pseudomonadati</taxon>
        <taxon>Bacteroidota</taxon>
        <taxon>Sphingobacteriia</taxon>
        <taxon>Sphingobacteriales</taxon>
        <taxon>Sphingobacteriaceae</taxon>
        <taxon>Pedobacter</taxon>
    </lineage>
</organism>
<keyword evidence="7" id="KW-0256">Endoplasmic reticulum</keyword>
<evidence type="ECO:0000256" key="12">
    <source>
        <dbReference type="ARBA" id="ARBA00023157"/>
    </source>
</evidence>
<sequence>MRIAHLILTYTDPHQTERMINNMKHENFDFYIHVDKKFDINPHLFLKKIPNVYFINNRVDVKWAGFNTVRATFECIKEIVNKGIDYKYINFLSGQDYPLKPAAFLAEFFEKSDKEFLSYRDIKNDWKEGLIRMEKYFLTNFSFKGKTTLENFINYVMPKRKLPYNLYPYGKSMFWMLSPEAAMYVVNKVESDKKLINFFSLCWGSDEFVFQTMLLNSPYKDKIKNENYRYIDWSLGGANPKVLDESDFDALKNSNMLFARKVNETKSKKLLDLIDSQLLTIFTVFTWVIS</sequence>
<evidence type="ECO:0000256" key="2">
    <source>
        <dbReference type="ARBA" id="ARBA00004648"/>
    </source>
</evidence>
<keyword evidence="4 15" id="KW-0808">Transferase</keyword>
<evidence type="ECO:0000256" key="6">
    <source>
        <dbReference type="ARBA" id="ARBA00022723"/>
    </source>
</evidence>